<dbReference type="EMBL" id="OZ022410">
    <property type="protein sequence ID" value="CAK9441001.1"/>
    <property type="molecule type" value="Genomic_DNA"/>
</dbReference>
<dbReference type="PROSITE" id="PS01339">
    <property type="entry name" value="SURF4"/>
    <property type="match status" value="1"/>
</dbReference>
<keyword evidence="3 7" id="KW-0812">Transmembrane</keyword>
<dbReference type="RefSeq" id="XP_066831808.1">
    <property type="nucleotide sequence ID" value="XM_066975139.1"/>
</dbReference>
<feature type="region of interest" description="Disordered" evidence="6">
    <location>
        <begin position="16"/>
        <end position="47"/>
    </location>
</feature>
<evidence type="ECO:0000256" key="2">
    <source>
        <dbReference type="ARBA" id="ARBA00006945"/>
    </source>
</evidence>
<feature type="transmembrane region" description="Helical" evidence="7">
    <location>
        <begin position="262"/>
        <end position="281"/>
    </location>
</feature>
<feature type="transmembrane region" description="Helical" evidence="7">
    <location>
        <begin position="293"/>
        <end position="313"/>
    </location>
</feature>
<evidence type="ECO:0000256" key="4">
    <source>
        <dbReference type="ARBA" id="ARBA00022989"/>
    </source>
</evidence>
<protein>
    <recommendedName>
        <fullName evidence="10">ER-derived vesicles protein ERV29</fullName>
    </recommendedName>
</protein>
<dbReference type="GeneID" id="92210066"/>
<feature type="compositionally biased region" description="Low complexity" evidence="6">
    <location>
        <begin position="19"/>
        <end position="28"/>
    </location>
</feature>
<accession>A0ABP0ZR57</accession>
<dbReference type="Proteomes" id="UP001497383">
    <property type="component" value="Chromosome 6"/>
</dbReference>
<name>A0ABP0ZR57_9ASCO</name>
<feature type="transmembrane region" description="Helical" evidence="7">
    <location>
        <begin position="235"/>
        <end position="255"/>
    </location>
</feature>
<evidence type="ECO:0000256" key="5">
    <source>
        <dbReference type="ARBA" id="ARBA00023136"/>
    </source>
</evidence>
<proteinExistence type="inferred from homology"/>
<evidence type="ECO:0000256" key="3">
    <source>
        <dbReference type="ARBA" id="ARBA00022692"/>
    </source>
</evidence>
<feature type="transmembrane region" description="Helical" evidence="7">
    <location>
        <begin position="114"/>
        <end position="138"/>
    </location>
</feature>
<evidence type="ECO:0000256" key="7">
    <source>
        <dbReference type="SAM" id="Phobius"/>
    </source>
</evidence>
<feature type="compositionally biased region" description="Low complexity" evidence="6">
    <location>
        <begin position="35"/>
        <end position="46"/>
    </location>
</feature>
<evidence type="ECO:0000256" key="6">
    <source>
        <dbReference type="SAM" id="MobiDB-lite"/>
    </source>
</evidence>
<organism evidence="8 9">
    <name type="scientific">Lodderomyces beijingensis</name>
    <dbReference type="NCBI Taxonomy" id="1775926"/>
    <lineage>
        <taxon>Eukaryota</taxon>
        <taxon>Fungi</taxon>
        <taxon>Dikarya</taxon>
        <taxon>Ascomycota</taxon>
        <taxon>Saccharomycotina</taxon>
        <taxon>Pichiomycetes</taxon>
        <taxon>Debaryomycetaceae</taxon>
        <taxon>Candida/Lodderomyces clade</taxon>
        <taxon>Lodderomyces</taxon>
    </lineage>
</organism>
<gene>
    <name evidence="8" type="ORF">LODBEIA_P48700</name>
</gene>
<evidence type="ECO:0000313" key="9">
    <source>
        <dbReference type="Proteomes" id="UP001497383"/>
    </source>
</evidence>
<evidence type="ECO:0008006" key="10">
    <source>
        <dbReference type="Google" id="ProtNLM"/>
    </source>
</evidence>
<dbReference type="Pfam" id="PF02077">
    <property type="entry name" value="SURF4"/>
    <property type="match status" value="1"/>
</dbReference>
<feature type="transmembrane region" description="Helical" evidence="7">
    <location>
        <begin position="210"/>
        <end position="229"/>
    </location>
</feature>
<evidence type="ECO:0000256" key="1">
    <source>
        <dbReference type="ARBA" id="ARBA00004141"/>
    </source>
</evidence>
<sequence length="325" mass="37156">MSYRGPNQFQNQFAAPHLQGQRSQQQSQVPGAANIHPQPHPHIGPIASSKSPFEQFEEFSKKIEDLIDEYFKPLKPYVPAIGRAFLVATFYEDTIRIFSQWNEQVYYLHNYRHYWRWFTIVFLVNNMLVMSIASTLVIIRKKINIATIGLIIVVVAQGIAYGLLFDGQFILRNLSVVGGLVLAFSDSIVRDKRSLNMPGLPMLNNQDNKKYFLLAGRLLLVLLFLGFVFSSDWSIGRVLIILVGLISCTSIVVGYKTKFSAAIMLILLFIYNIFTNQFWAYESRDARRDFLRYEFFQVLSIVGGLLLVVNAGAGEFSIDEKKKIY</sequence>
<comment type="subcellular location">
    <subcellularLocation>
        <location evidence="1">Membrane</location>
        <topology evidence="1">Multi-pass membrane protein</topology>
    </subcellularLocation>
</comment>
<keyword evidence="4 7" id="KW-1133">Transmembrane helix</keyword>
<reference evidence="8 9" key="1">
    <citation type="submission" date="2024-03" db="EMBL/GenBank/DDBJ databases">
        <authorList>
            <person name="Brejova B."/>
        </authorList>
    </citation>
    <scope>NUCLEOTIDE SEQUENCE [LARGE SCALE GENOMIC DNA]</scope>
    <source>
        <strain evidence="8 9">CBS 14171</strain>
    </source>
</reference>
<comment type="similarity">
    <text evidence="2">Belongs to the SURF4 family.</text>
</comment>
<feature type="transmembrane region" description="Helical" evidence="7">
    <location>
        <begin position="145"/>
        <end position="164"/>
    </location>
</feature>
<dbReference type="InterPro" id="IPR002995">
    <property type="entry name" value="Surf4"/>
</dbReference>
<evidence type="ECO:0000313" key="8">
    <source>
        <dbReference type="EMBL" id="CAK9441001.1"/>
    </source>
</evidence>
<keyword evidence="5 7" id="KW-0472">Membrane</keyword>
<keyword evidence="9" id="KW-1185">Reference proteome</keyword>